<gene>
    <name evidence="1" type="ORF">RJ641_025243</name>
</gene>
<evidence type="ECO:0000313" key="1">
    <source>
        <dbReference type="EMBL" id="KAK6944141.1"/>
    </source>
</evidence>
<dbReference type="PANTHER" id="PTHR35722">
    <property type="entry name" value="MAL D 1-ASSOCIATED PROTEIN"/>
    <property type="match status" value="1"/>
</dbReference>
<dbReference type="PANTHER" id="PTHR35722:SF1">
    <property type="entry name" value="MAL D 1-ASSOCIATED PROTEIN"/>
    <property type="match status" value="1"/>
</dbReference>
<name>A0AAN8WA23_9MAGN</name>
<accession>A0AAN8WA23</accession>
<dbReference type="EMBL" id="JBAMMX010000003">
    <property type="protein sequence ID" value="KAK6944141.1"/>
    <property type="molecule type" value="Genomic_DNA"/>
</dbReference>
<protein>
    <submittedName>
        <fullName evidence="1">Uncharacterized protein</fullName>
    </submittedName>
</protein>
<evidence type="ECO:0000313" key="2">
    <source>
        <dbReference type="Proteomes" id="UP001370490"/>
    </source>
</evidence>
<dbReference type="Proteomes" id="UP001370490">
    <property type="component" value="Unassembled WGS sequence"/>
</dbReference>
<keyword evidence="2" id="KW-1185">Reference proteome</keyword>
<dbReference type="AlphaFoldDB" id="A0AAN8WA23"/>
<proteinExistence type="predicted"/>
<sequence>MANWIAKTLSLSADWCSTRRVVRSHCNTEEVEPGNFVRRCEKTEQLFKESAGSLHGNNLDSKGKGLLKWCNLTRSTLEEDVTDEVVKGYSSLGSSDAGPFSFPGLHSSTATLMPWSETCSQDSTAFLRLLKR</sequence>
<dbReference type="InterPro" id="IPR053346">
    <property type="entry name" value="Fra_a_1-associated"/>
</dbReference>
<organism evidence="1 2">
    <name type="scientific">Dillenia turbinata</name>
    <dbReference type="NCBI Taxonomy" id="194707"/>
    <lineage>
        <taxon>Eukaryota</taxon>
        <taxon>Viridiplantae</taxon>
        <taxon>Streptophyta</taxon>
        <taxon>Embryophyta</taxon>
        <taxon>Tracheophyta</taxon>
        <taxon>Spermatophyta</taxon>
        <taxon>Magnoliopsida</taxon>
        <taxon>eudicotyledons</taxon>
        <taxon>Gunneridae</taxon>
        <taxon>Pentapetalae</taxon>
        <taxon>Dilleniales</taxon>
        <taxon>Dilleniaceae</taxon>
        <taxon>Dillenia</taxon>
    </lineage>
</organism>
<comment type="caution">
    <text evidence="1">The sequence shown here is derived from an EMBL/GenBank/DDBJ whole genome shotgun (WGS) entry which is preliminary data.</text>
</comment>
<reference evidence="1 2" key="1">
    <citation type="submission" date="2023-12" db="EMBL/GenBank/DDBJ databases">
        <title>A high-quality genome assembly for Dillenia turbinata (Dilleniales).</title>
        <authorList>
            <person name="Chanderbali A."/>
        </authorList>
    </citation>
    <scope>NUCLEOTIDE SEQUENCE [LARGE SCALE GENOMIC DNA]</scope>
    <source>
        <strain evidence="1">LSX21</strain>
        <tissue evidence="1">Leaf</tissue>
    </source>
</reference>